<evidence type="ECO:0000256" key="2">
    <source>
        <dbReference type="SAM" id="Phobius"/>
    </source>
</evidence>
<gene>
    <name evidence="3" type="ORF">DKX38_002937</name>
</gene>
<name>A0A5N5NNM3_9ROSI</name>
<protein>
    <submittedName>
        <fullName evidence="3">Uncharacterized protein</fullName>
    </submittedName>
</protein>
<dbReference type="AlphaFoldDB" id="A0A5N5NNM3"/>
<dbReference type="PANTHER" id="PTHR39741:SF14">
    <property type="entry name" value="F-BOX DOMAIN-CONTAINING PROTEIN"/>
    <property type="match status" value="1"/>
</dbReference>
<comment type="caution">
    <text evidence="3">The sequence shown here is derived from an EMBL/GenBank/DDBJ whole genome shotgun (WGS) entry which is preliminary data.</text>
</comment>
<feature type="transmembrane region" description="Helical" evidence="2">
    <location>
        <begin position="53"/>
        <end position="77"/>
    </location>
</feature>
<dbReference type="EMBL" id="VDCV01000002">
    <property type="protein sequence ID" value="KAB5569144.1"/>
    <property type="molecule type" value="Genomic_DNA"/>
</dbReference>
<dbReference type="InterPro" id="IPR055336">
    <property type="entry name" value="At4g00755-like"/>
</dbReference>
<dbReference type="PANTHER" id="PTHR39741">
    <property type="entry name" value="F-BOX DOMAIN CONTAINING PROTEIN, EXPRESSED"/>
    <property type="match status" value="1"/>
</dbReference>
<evidence type="ECO:0000313" key="3">
    <source>
        <dbReference type="EMBL" id="KAB5569144.1"/>
    </source>
</evidence>
<keyword evidence="2" id="KW-0472">Membrane</keyword>
<keyword evidence="2" id="KW-0812">Transmembrane</keyword>
<reference evidence="4" key="1">
    <citation type="journal article" date="2019" name="Gigascience">
        <title>De novo genome assembly of the endangered Acer yangbiense, a plant species with extremely small populations endemic to Yunnan Province, China.</title>
        <authorList>
            <person name="Yang J."/>
            <person name="Wariss H.M."/>
            <person name="Tao L."/>
            <person name="Zhang R."/>
            <person name="Yun Q."/>
            <person name="Hollingsworth P."/>
            <person name="Dao Z."/>
            <person name="Luo G."/>
            <person name="Guo H."/>
            <person name="Ma Y."/>
            <person name="Sun W."/>
        </authorList>
    </citation>
    <scope>NUCLEOTIDE SEQUENCE [LARGE SCALE GENOMIC DNA]</scope>
    <source>
        <strain evidence="4">cv. br00</strain>
    </source>
</reference>
<accession>A0A5N5NNM3</accession>
<keyword evidence="2" id="KW-1133">Transmembrane helix</keyword>
<keyword evidence="4" id="KW-1185">Reference proteome</keyword>
<proteinExistence type="predicted"/>
<evidence type="ECO:0000256" key="1">
    <source>
        <dbReference type="SAM" id="MobiDB-lite"/>
    </source>
</evidence>
<organism evidence="3 4">
    <name type="scientific">Salix brachista</name>
    <dbReference type="NCBI Taxonomy" id="2182728"/>
    <lineage>
        <taxon>Eukaryota</taxon>
        <taxon>Viridiplantae</taxon>
        <taxon>Streptophyta</taxon>
        <taxon>Embryophyta</taxon>
        <taxon>Tracheophyta</taxon>
        <taxon>Spermatophyta</taxon>
        <taxon>Magnoliopsida</taxon>
        <taxon>eudicotyledons</taxon>
        <taxon>Gunneridae</taxon>
        <taxon>Pentapetalae</taxon>
        <taxon>rosids</taxon>
        <taxon>fabids</taxon>
        <taxon>Malpighiales</taxon>
        <taxon>Salicaceae</taxon>
        <taxon>Saliceae</taxon>
        <taxon>Salix</taxon>
    </lineage>
</organism>
<sequence>MEIRMDFLNWADHETSMKILGCLQDPADLVRKLIARMFVLFNRSISFCQRKEVTAFVAMNVGWLLVLVCFTVIANGLCKQLCLRMFPHFRRVYCVIEPTCGIEKALEVGHSKFVEWETLKREHKAYAFLAQGCLLFPFKECILDAISASSTDNYPVESIRNTLRQGDHSEGRPSYWSSKGQHDTAVPETLVYKLAADICLITEIDIQPFQGYSSDTPHGSPIYSAISVRFFMGHPKCPMGDPLGEPLDDTADDKFIWTYSSPEFPMAQENSLQNFKLPEPVVCIGGILQIELSGRVQRQEMDGLFYICVAHVQVKGRPLSPAFGAEMLGPSGKFVLKSLSWDPTSFLPDDDDDTYHGEHVHGGVDLEQIANM</sequence>
<feature type="region of interest" description="Disordered" evidence="1">
    <location>
        <begin position="160"/>
        <end position="180"/>
    </location>
</feature>
<dbReference type="Proteomes" id="UP000326939">
    <property type="component" value="Chromosome 2"/>
</dbReference>
<evidence type="ECO:0000313" key="4">
    <source>
        <dbReference type="Proteomes" id="UP000326939"/>
    </source>
</evidence>